<proteinExistence type="predicted"/>
<name>A0A6C0INJ6_9ZZZZ</name>
<accession>A0A6C0INJ6</accession>
<sequence length="78" mass="9396">MYKLYMSRIIRLTLLQIRNFSFKRPPPNYGFKRQIVPSDFDGSLLKDKFDVDTKKWCKNKVEIPKSKNKNKSRQNNKD</sequence>
<protein>
    <submittedName>
        <fullName evidence="1">Uncharacterized protein</fullName>
    </submittedName>
</protein>
<reference evidence="1" key="1">
    <citation type="journal article" date="2020" name="Nature">
        <title>Giant virus diversity and host interactions through global metagenomics.</title>
        <authorList>
            <person name="Schulz F."/>
            <person name="Roux S."/>
            <person name="Paez-Espino D."/>
            <person name="Jungbluth S."/>
            <person name="Walsh D.A."/>
            <person name="Denef V.J."/>
            <person name="McMahon K.D."/>
            <person name="Konstantinidis K.T."/>
            <person name="Eloe-Fadrosh E.A."/>
            <person name="Kyrpides N.C."/>
            <person name="Woyke T."/>
        </authorList>
    </citation>
    <scope>NUCLEOTIDE SEQUENCE</scope>
    <source>
        <strain evidence="1">GVMAG-M-3300024261-37</strain>
    </source>
</reference>
<organism evidence="1">
    <name type="scientific">viral metagenome</name>
    <dbReference type="NCBI Taxonomy" id="1070528"/>
    <lineage>
        <taxon>unclassified sequences</taxon>
        <taxon>metagenomes</taxon>
        <taxon>organismal metagenomes</taxon>
    </lineage>
</organism>
<dbReference type="EMBL" id="MN740232">
    <property type="protein sequence ID" value="QHT94801.1"/>
    <property type="molecule type" value="Genomic_DNA"/>
</dbReference>
<dbReference type="AlphaFoldDB" id="A0A6C0INJ6"/>
<evidence type="ECO:0000313" key="1">
    <source>
        <dbReference type="EMBL" id="QHT94801.1"/>
    </source>
</evidence>